<dbReference type="InterPro" id="IPR046342">
    <property type="entry name" value="CBS_dom_sf"/>
</dbReference>
<dbReference type="InterPro" id="IPR000644">
    <property type="entry name" value="CBS_dom"/>
</dbReference>
<dbReference type="RefSeq" id="WP_050521498.1">
    <property type="nucleotide sequence ID" value="NZ_FOCO01000021.1"/>
</dbReference>
<dbReference type="Gene3D" id="3.10.580.10">
    <property type="entry name" value="CBS-domain"/>
    <property type="match status" value="1"/>
</dbReference>
<dbReference type="Proteomes" id="UP000183002">
    <property type="component" value="Unassembled WGS sequence"/>
</dbReference>
<organism evidence="4 5">
    <name type="scientific">Pseudorhodobacter antarcticus</name>
    <dbReference type="NCBI Taxonomy" id="1077947"/>
    <lineage>
        <taxon>Bacteria</taxon>
        <taxon>Pseudomonadati</taxon>
        <taxon>Pseudomonadota</taxon>
        <taxon>Alphaproteobacteria</taxon>
        <taxon>Rhodobacterales</taxon>
        <taxon>Paracoccaceae</taxon>
        <taxon>Pseudorhodobacter</taxon>
    </lineage>
</organism>
<reference evidence="4 5" key="1">
    <citation type="submission" date="2016-10" db="EMBL/GenBank/DDBJ databases">
        <authorList>
            <person name="de Groot N.N."/>
        </authorList>
    </citation>
    <scope>NUCLEOTIDE SEQUENCE [LARGE SCALE GENOMIC DNA]</scope>
    <source>
        <strain evidence="4 5">CGMCC 1.10836</strain>
    </source>
</reference>
<accession>A0A1H8ITR5</accession>
<dbReference type="Pfam" id="PF00571">
    <property type="entry name" value="CBS"/>
    <property type="match status" value="2"/>
</dbReference>
<dbReference type="EMBL" id="FOCO01000021">
    <property type="protein sequence ID" value="SEN71367.1"/>
    <property type="molecule type" value="Genomic_DNA"/>
</dbReference>
<dbReference type="InterPro" id="IPR058581">
    <property type="entry name" value="TM_HPP"/>
</dbReference>
<keyword evidence="2" id="KW-0812">Transmembrane</keyword>
<dbReference type="PANTHER" id="PTHR33741:SF5">
    <property type="entry name" value="TRANSMEMBRANE PROTEIN DDB_G0269096-RELATED"/>
    <property type="match status" value="1"/>
</dbReference>
<evidence type="ECO:0000256" key="1">
    <source>
        <dbReference type="PROSITE-ProRule" id="PRU00703"/>
    </source>
</evidence>
<feature type="transmembrane region" description="Helical" evidence="2">
    <location>
        <begin position="55"/>
        <end position="73"/>
    </location>
</feature>
<keyword evidence="2" id="KW-1133">Transmembrane helix</keyword>
<feature type="transmembrane region" description="Helical" evidence="2">
    <location>
        <begin position="151"/>
        <end position="171"/>
    </location>
</feature>
<dbReference type="SUPFAM" id="SSF54631">
    <property type="entry name" value="CBS-domain pair"/>
    <property type="match status" value="1"/>
</dbReference>
<dbReference type="PANTHER" id="PTHR33741">
    <property type="entry name" value="TRANSMEMBRANE PROTEIN DDB_G0269096-RELATED"/>
    <property type="match status" value="1"/>
</dbReference>
<feature type="domain" description="CBS" evidence="3">
    <location>
        <begin position="248"/>
        <end position="307"/>
    </location>
</feature>
<dbReference type="AlphaFoldDB" id="A0A1H8ITR5"/>
<feature type="transmembrane region" description="Helical" evidence="2">
    <location>
        <begin position="115"/>
        <end position="139"/>
    </location>
</feature>
<evidence type="ECO:0000256" key="2">
    <source>
        <dbReference type="SAM" id="Phobius"/>
    </source>
</evidence>
<evidence type="ECO:0000313" key="5">
    <source>
        <dbReference type="Proteomes" id="UP000183002"/>
    </source>
</evidence>
<dbReference type="PROSITE" id="PS51371">
    <property type="entry name" value="CBS"/>
    <property type="match status" value="2"/>
</dbReference>
<dbReference type="STRING" id="1077947.SAMN05216227_102154"/>
<dbReference type="Pfam" id="PF04982">
    <property type="entry name" value="TM_HPP"/>
    <property type="match status" value="1"/>
</dbReference>
<protein>
    <submittedName>
        <fullName evidence="4">CBS domain-containing membrane protein</fullName>
    </submittedName>
</protein>
<feature type="transmembrane region" description="Helical" evidence="2">
    <location>
        <begin position="23"/>
        <end position="43"/>
    </location>
</feature>
<dbReference type="SMART" id="SM00116">
    <property type="entry name" value="CBS"/>
    <property type="match status" value="2"/>
</dbReference>
<name>A0A1H8ITR5_9RHOB</name>
<proteinExistence type="predicted"/>
<sequence length="387" mass="40522">MTRLRRIVRALGPAVGPVHLREMLRACIGAGIGLTLCTFLVRWTTIPASAIGLDPTLLLIAPLGATAMLAFAVPSSPLAQPWPALVGNTVSALVGVAVVVLVAEPWLAMGLSVTLAMMAMMVLRATHPPAAGVALGVVLTAETVREVGFSYAFSPVMLDTGLLLIVAMLYNRLTGRMYPFRQPVEHVPRAVATKGLRPGVEGAELTAILQNLRLDANIGAGDLARLIEAAHGIAAQHLFDGVAAGQLMARGVISAHPQMPVSQIAALFRQHKVRTLPVVGFDGVFQGLVSEADLVRTWHDAEGHAATGVVSRLLRASREGVEPVAAEMMTREVATAQEATPLGTLIDLLADGAQQAVPVLDAGRLIGLVTRADLIAALARAHHPEGA</sequence>
<dbReference type="InterPro" id="IPR007065">
    <property type="entry name" value="HPP"/>
</dbReference>
<keyword evidence="2" id="KW-0472">Membrane</keyword>
<keyword evidence="1" id="KW-0129">CBS domain</keyword>
<feature type="transmembrane region" description="Helical" evidence="2">
    <location>
        <begin position="85"/>
        <end position="103"/>
    </location>
</feature>
<evidence type="ECO:0000313" key="4">
    <source>
        <dbReference type="EMBL" id="SEN71367.1"/>
    </source>
</evidence>
<gene>
    <name evidence="4" type="ORF">SAMN05216227_102154</name>
</gene>
<keyword evidence="5" id="KW-1185">Reference proteome</keyword>
<evidence type="ECO:0000259" key="3">
    <source>
        <dbReference type="PROSITE" id="PS51371"/>
    </source>
</evidence>
<feature type="domain" description="CBS" evidence="3">
    <location>
        <begin position="329"/>
        <end position="385"/>
    </location>
</feature>